<evidence type="ECO:0000313" key="2">
    <source>
        <dbReference type="Proteomes" id="UP000016570"/>
    </source>
</evidence>
<keyword evidence="2" id="KW-1185">Reference proteome</keyword>
<sequence>MVIKIHVYRIQLKYPDEAAFKIKLQLFTAELHDTIFTLVCTYTSHSLVFRLVKTPRLIMIIVIITQIAELLSM</sequence>
<dbReference type="EMBL" id="BATJ01000004">
    <property type="protein sequence ID" value="GAD66649.1"/>
    <property type="molecule type" value="Genomic_DNA"/>
</dbReference>
<dbReference type="AlphaFoldDB" id="U3BA00"/>
<gene>
    <name evidence="1" type="ORF">VPR01S_04_02530</name>
</gene>
<accession>U3BA00</accession>
<protein>
    <submittedName>
        <fullName evidence="1">Uncharacterized protein</fullName>
    </submittedName>
</protein>
<name>U3BA00_VIBPR</name>
<reference evidence="1 2" key="1">
    <citation type="submission" date="2013-09" db="EMBL/GenBank/DDBJ databases">
        <title>Whole genome shotgun sequence of Vibrio proteolyticus NBRC 13287.</title>
        <authorList>
            <person name="Isaki S."/>
            <person name="Hosoyama A."/>
            <person name="Numata M."/>
            <person name="Hashimoto M."/>
            <person name="Hosoyama Y."/>
            <person name="Tsuchikane K."/>
            <person name="Noguchi M."/>
            <person name="Hirakata S."/>
            <person name="Ichikawa N."/>
            <person name="Ohji S."/>
            <person name="Yamazoe A."/>
            <person name="Fujita N."/>
        </authorList>
    </citation>
    <scope>NUCLEOTIDE SEQUENCE [LARGE SCALE GENOMIC DNA]</scope>
    <source>
        <strain evidence="1 2">NBRC 13287</strain>
    </source>
</reference>
<dbReference type="Proteomes" id="UP000016570">
    <property type="component" value="Unassembled WGS sequence"/>
</dbReference>
<proteinExistence type="predicted"/>
<organism evidence="1 2">
    <name type="scientific">Vibrio proteolyticus NBRC 13287</name>
    <dbReference type="NCBI Taxonomy" id="1219065"/>
    <lineage>
        <taxon>Bacteria</taxon>
        <taxon>Pseudomonadati</taxon>
        <taxon>Pseudomonadota</taxon>
        <taxon>Gammaproteobacteria</taxon>
        <taxon>Vibrionales</taxon>
        <taxon>Vibrionaceae</taxon>
        <taxon>Vibrio</taxon>
    </lineage>
</organism>
<comment type="caution">
    <text evidence="1">The sequence shown here is derived from an EMBL/GenBank/DDBJ whole genome shotgun (WGS) entry which is preliminary data.</text>
</comment>
<evidence type="ECO:0000313" key="1">
    <source>
        <dbReference type="EMBL" id="GAD66649.1"/>
    </source>
</evidence>